<name>A0ABT6M2X4_9ACTN</name>
<reference evidence="1 2" key="1">
    <citation type="submission" date="2023-04" db="EMBL/GenBank/DDBJ databases">
        <title>Forest soil microbial communities from Buena Vista Peninsula, Colon Province, Panama.</title>
        <authorList>
            <person name="Bouskill N."/>
        </authorList>
    </citation>
    <scope>NUCLEOTIDE SEQUENCE [LARGE SCALE GENOMIC DNA]</scope>
    <source>
        <strain evidence="1 2">GGS1</strain>
    </source>
</reference>
<dbReference type="Gene3D" id="3.40.50.1000">
    <property type="entry name" value="HAD superfamily/HAD-like"/>
    <property type="match status" value="1"/>
</dbReference>
<dbReference type="Pfam" id="PF00702">
    <property type="entry name" value="Hydrolase"/>
    <property type="match status" value="1"/>
</dbReference>
<evidence type="ECO:0000313" key="1">
    <source>
        <dbReference type="EMBL" id="MDH6222475.1"/>
    </source>
</evidence>
<comment type="caution">
    <text evidence="1">The sequence shown here is derived from an EMBL/GenBank/DDBJ whole genome shotgun (WGS) entry which is preliminary data.</text>
</comment>
<dbReference type="PANTHER" id="PTHR43611">
    <property type="entry name" value="ALPHA-D-GLUCOSE 1-PHOSPHATE PHOSPHATASE"/>
    <property type="match status" value="1"/>
</dbReference>
<dbReference type="Gene3D" id="1.10.150.240">
    <property type="entry name" value="Putative phosphatase, domain 2"/>
    <property type="match status" value="1"/>
</dbReference>
<dbReference type="CDD" id="cd02603">
    <property type="entry name" value="HAD_sEH-N_like"/>
    <property type="match status" value="1"/>
</dbReference>
<keyword evidence="1" id="KW-0378">Hydrolase</keyword>
<dbReference type="SUPFAM" id="SSF56784">
    <property type="entry name" value="HAD-like"/>
    <property type="match status" value="1"/>
</dbReference>
<proteinExistence type="predicted"/>
<sequence>MKADSVQGNQTSDLRVLGSAGDWMRRPCMESLCVILDIGGVLEITPSTGWLLEWDERLGLPPGSVDQRLDDVWQAGAVGTISEPEARAQVGARLDLAARQVESFMADLWAEYLGTPNVELIEYVRGLRPRCRLGILSNSFVGARELETAMYRFDELVEQIIYSHEIGVCKPDPRAFEMTCARLEVRAADCLFVDDYDVNIDAARAAGMQAHLFEGNEQTIARIAAHLDGAASLGSPHEGISRPETVLRVPTSEQDGRNRFRSR</sequence>
<dbReference type="InterPro" id="IPR036412">
    <property type="entry name" value="HAD-like_sf"/>
</dbReference>
<dbReference type="InterPro" id="IPR023198">
    <property type="entry name" value="PGP-like_dom2"/>
</dbReference>
<gene>
    <name evidence="1" type="ORF">M2283_009826</name>
</gene>
<organism evidence="1 2">
    <name type="scientific">Streptomyces pseudovenezuelae</name>
    <dbReference type="NCBI Taxonomy" id="67350"/>
    <lineage>
        <taxon>Bacteria</taxon>
        <taxon>Bacillati</taxon>
        <taxon>Actinomycetota</taxon>
        <taxon>Actinomycetes</taxon>
        <taxon>Kitasatosporales</taxon>
        <taxon>Streptomycetaceae</taxon>
        <taxon>Streptomyces</taxon>
        <taxon>Streptomyces aurantiacus group</taxon>
    </lineage>
</organism>
<dbReference type="Proteomes" id="UP001160499">
    <property type="component" value="Unassembled WGS sequence"/>
</dbReference>
<keyword evidence="2" id="KW-1185">Reference proteome</keyword>
<dbReference type="PANTHER" id="PTHR43611:SF3">
    <property type="entry name" value="FLAVIN MONONUCLEOTIDE HYDROLASE 1, CHLOROPLATIC"/>
    <property type="match status" value="1"/>
</dbReference>
<dbReference type="InterPro" id="IPR023214">
    <property type="entry name" value="HAD_sf"/>
</dbReference>
<accession>A0ABT6M2X4</accession>
<dbReference type="GO" id="GO:0016787">
    <property type="term" value="F:hydrolase activity"/>
    <property type="evidence" value="ECO:0007669"/>
    <property type="project" value="UniProtKB-KW"/>
</dbReference>
<evidence type="ECO:0000313" key="2">
    <source>
        <dbReference type="Proteomes" id="UP001160499"/>
    </source>
</evidence>
<dbReference type="InterPro" id="IPR006439">
    <property type="entry name" value="HAD-SF_hydro_IA"/>
</dbReference>
<protein>
    <submittedName>
        <fullName evidence="1">HAD superfamily hydrolase (TIGR01509 family)</fullName>
    </submittedName>
</protein>
<dbReference type="NCBIfam" id="TIGR01509">
    <property type="entry name" value="HAD-SF-IA-v3"/>
    <property type="match status" value="1"/>
</dbReference>
<dbReference type="EMBL" id="JARXVH010000034">
    <property type="protein sequence ID" value="MDH6222475.1"/>
    <property type="molecule type" value="Genomic_DNA"/>
</dbReference>